<sequence length="228" mass="25148">MDAVLLLWMVGCPALVALVVAGLVLLAVQVRKEERERRNRWQLWAARYGWTYAERPQVDWTDRVPGRNRRGVRFAMTGILHGRPVEVAEYAYTTSHTTTDANGSSQTTSHTHPYVVCSVLLRRPFPQLAVVPRDLLSKLGRALSGSYPEAIGVEAFDRQWRLVADSPAERALVGPALVAAHLAGAAPAWSVRGTRLITYRSGQLTEPGPVRPLLDPLVAVADLLEQGR</sequence>
<gene>
    <name evidence="2" type="ORF">GSF22_28840</name>
</gene>
<dbReference type="RefSeq" id="WP_208817043.1">
    <property type="nucleotide sequence ID" value="NZ_WVUH01000381.1"/>
</dbReference>
<feature type="transmembrane region" description="Helical" evidence="1">
    <location>
        <begin position="6"/>
        <end position="28"/>
    </location>
</feature>
<dbReference type="EMBL" id="WVUH01000381">
    <property type="protein sequence ID" value="MBO4209969.1"/>
    <property type="molecule type" value="Genomic_DNA"/>
</dbReference>
<keyword evidence="1" id="KW-1133">Transmembrane helix</keyword>
<protein>
    <submittedName>
        <fullName evidence="2">Uncharacterized protein</fullName>
    </submittedName>
</protein>
<name>A0ABS3VZM3_MICEH</name>
<reference evidence="2 3" key="1">
    <citation type="submission" date="2019-12" db="EMBL/GenBank/DDBJ databases">
        <title>Whole genome sequencing of endophytic Actinobacterium Micromonospora sp. MPMI6T.</title>
        <authorList>
            <person name="Evv R."/>
            <person name="Podile A.R."/>
        </authorList>
    </citation>
    <scope>NUCLEOTIDE SEQUENCE [LARGE SCALE GENOMIC DNA]</scope>
    <source>
        <strain evidence="2 3">MPMI6</strain>
    </source>
</reference>
<dbReference type="Proteomes" id="UP000823521">
    <property type="component" value="Unassembled WGS sequence"/>
</dbReference>
<proteinExistence type="predicted"/>
<organism evidence="2 3">
    <name type="scientific">Micromonospora echinofusca</name>
    <dbReference type="NCBI Taxonomy" id="47858"/>
    <lineage>
        <taxon>Bacteria</taxon>
        <taxon>Bacillati</taxon>
        <taxon>Actinomycetota</taxon>
        <taxon>Actinomycetes</taxon>
        <taxon>Micromonosporales</taxon>
        <taxon>Micromonosporaceae</taxon>
        <taxon>Micromonospora</taxon>
    </lineage>
</organism>
<evidence type="ECO:0000256" key="1">
    <source>
        <dbReference type="SAM" id="Phobius"/>
    </source>
</evidence>
<accession>A0ABS3VZM3</accession>
<evidence type="ECO:0000313" key="3">
    <source>
        <dbReference type="Proteomes" id="UP000823521"/>
    </source>
</evidence>
<keyword evidence="1" id="KW-0472">Membrane</keyword>
<keyword evidence="3" id="KW-1185">Reference proteome</keyword>
<comment type="caution">
    <text evidence="2">The sequence shown here is derived from an EMBL/GenBank/DDBJ whole genome shotgun (WGS) entry which is preliminary data.</text>
</comment>
<keyword evidence="1" id="KW-0812">Transmembrane</keyword>
<evidence type="ECO:0000313" key="2">
    <source>
        <dbReference type="EMBL" id="MBO4209969.1"/>
    </source>
</evidence>